<evidence type="ECO:0000313" key="2">
    <source>
        <dbReference type="EMBL" id="GMH18975.1"/>
    </source>
</evidence>
<dbReference type="EMBL" id="BSYO01000020">
    <property type="protein sequence ID" value="GMH18975.1"/>
    <property type="molecule type" value="Genomic_DNA"/>
</dbReference>
<evidence type="ECO:0000256" key="1">
    <source>
        <dbReference type="SAM" id="MobiDB-lite"/>
    </source>
</evidence>
<evidence type="ECO:0000313" key="3">
    <source>
        <dbReference type="Proteomes" id="UP001279734"/>
    </source>
</evidence>
<feature type="region of interest" description="Disordered" evidence="1">
    <location>
        <begin position="1"/>
        <end position="37"/>
    </location>
</feature>
<keyword evidence="3" id="KW-1185">Reference proteome</keyword>
<accession>A0AAD3XWL8</accession>
<dbReference type="Proteomes" id="UP001279734">
    <property type="component" value="Unassembled WGS sequence"/>
</dbReference>
<organism evidence="2 3">
    <name type="scientific">Nepenthes gracilis</name>
    <name type="common">Slender pitcher plant</name>
    <dbReference type="NCBI Taxonomy" id="150966"/>
    <lineage>
        <taxon>Eukaryota</taxon>
        <taxon>Viridiplantae</taxon>
        <taxon>Streptophyta</taxon>
        <taxon>Embryophyta</taxon>
        <taxon>Tracheophyta</taxon>
        <taxon>Spermatophyta</taxon>
        <taxon>Magnoliopsida</taxon>
        <taxon>eudicotyledons</taxon>
        <taxon>Gunneridae</taxon>
        <taxon>Pentapetalae</taxon>
        <taxon>Caryophyllales</taxon>
        <taxon>Nepenthaceae</taxon>
        <taxon>Nepenthes</taxon>
    </lineage>
</organism>
<dbReference type="AlphaFoldDB" id="A0AAD3XWL8"/>
<name>A0AAD3XWL8_NEPGR</name>
<feature type="compositionally biased region" description="Low complexity" evidence="1">
    <location>
        <begin position="1"/>
        <end position="10"/>
    </location>
</feature>
<gene>
    <name evidence="2" type="ORF">Nepgr_020816</name>
</gene>
<reference evidence="2" key="1">
    <citation type="submission" date="2023-05" db="EMBL/GenBank/DDBJ databases">
        <title>Nepenthes gracilis genome sequencing.</title>
        <authorList>
            <person name="Fukushima K."/>
        </authorList>
    </citation>
    <scope>NUCLEOTIDE SEQUENCE</scope>
    <source>
        <strain evidence="2">SING2019-196</strain>
    </source>
</reference>
<sequence>MKNSPVMEQLPSPPPPEPVEMENPVAEPKDLLSLDDPNPVASNFDEKKALALSIVSIGVNVFHILTTNQPATAAGSSLQNGTTGWELAPVTAPSSYESSTAAIKLKAGGHDKLTLDGLCSRSNLEKQPEPGLQSVGNFYFNRSCNATINTQPVSCLECNRSTRGCLDGSHDQSASGFHVAAASDDGDGPTTATVFESLRRSFWSRALRPGDAFSKLQSEH</sequence>
<protein>
    <submittedName>
        <fullName evidence="2">Uncharacterized protein</fullName>
    </submittedName>
</protein>
<comment type="caution">
    <text evidence="2">The sequence shown here is derived from an EMBL/GenBank/DDBJ whole genome shotgun (WGS) entry which is preliminary data.</text>
</comment>
<proteinExistence type="predicted"/>